<evidence type="ECO:0000256" key="1">
    <source>
        <dbReference type="PROSITE-ProRule" id="PRU00481"/>
    </source>
</evidence>
<gene>
    <name evidence="3" type="ORF">FEM48_Zijuj09G0216800</name>
</gene>
<organism evidence="3 4">
    <name type="scientific">Ziziphus jujuba var. spinosa</name>
    <dbReference type="NCBI Taxonomy" id="714518"/>
    <lineage>
        <taxon>Eukaryota</taxon>
        <taxon>Viridiplantae</taxon>
        <taxon>Streptophyta</taxon>
        <taxon>Embryophyta</taxon>
        <taxon>Tracheophyta</taxon>
        <taxon>Spermatophyta</taxon>
        <taxon>Magnoliopsida</taxon>
        <taxon>eudicotyledons</taxon>
        <taxon>Gunneridae</taxon>
        <taxon>Pentapetalae</taxon>
        <taxon>rosids</taxon>
        <taxon>fabids</taxon>
        <taxon>Rosales</taxon>
        <taxon>Rhamnaceae</taxon>
        <taxon>Paliureae</taxon>
        <taxon>Ziziphus</taxon>
    </lineage>
</organism>
<evidence type="ECO:0000313" key="3">
    <source>
        <dbReference type="EMBL" id="KAH7518868.1"/>
    </source>
</evidence>
<dbReference type="PANTHER" id="PTHR31829">
    <property type="entry name" value="PYRIDOXAL 5'-PHOSPHATE SYNTHASE SUBUNIT SNZ1-RELATED"/>
    <property type="match status" value="1"/>
</dbReference>
<evidence type="ECO:0000256" key="2">
    <source>
        <dbReference type="SAM" id="MobiDB-lite"/>
    </source>
</evidence>
<reference evidence="3" key="1">
    <citation type="journal article" date="2021" name="Front. Plant Sci.">
        <title>Chromosome-Scale Genome Assembly for Chinese Sour Jujube and Insights Into Its Genome Evolution and Domestication Signature.</title>
        <authorList>
            <person name="Shen L.-Y."/>
            <person name="Luo H."/>
            <person name="Wang X.-L."/>
            <person name="Wang X.-M."/>
            <person name="Qiu X.-J."/>
            <person name="Liu H."/>
            <person name="Zhou S.-S."/>
            <person name="Jia K.-H."/>
            <person name="Nie S."/>
            <person name="Bao Y.-T."/>
            <person name="Zhang R.-G."/>
            <person name="Yun Q.-Z."/>
            <person name="Chai Y.-H."/>
            <person name="Lu J.-Y."/>
            <person name="Li Y."/>
            <person name="Zhao S.-W."/>
            <person name="Mao J.-F."/>
            <person name="Jia S.-G."/>
            <person name="Mao Y.-M."/>
        </authorList>
    </citation>
    <scope>NUCLEOTIDE SEQUENCE</scope>
    <source>
        <strain evidence="3">AT0</strain>
        <tissue evidence="3">Leaf</tissue>
    </source>
</reference>
<dbReference type="AlphaFoldDB" id="A0A978UVG8"/>
<sequence>MASTTQKSVNGRARCDEAKAGDTQAEQHGFANRIPVPYGLVAQTKKLGRLLVPLFAHAYGISTLADAVMLMEFGFDGVFLSVYYSHLSKMVKVVKHYDDPTMHTMLWASPFLPIYNAGGFLLENFRNQWSPNFKFQKNQTVGISITYRLLRKSTIQERFSVSISSKGETDEDWNLGKAEEFGGGPRQRSGDDVVHPLKVSLEDLYFGTSNKLSLSWNVICSKCNGLVKLCKPVRKFLTLVGLWFWTPLMKTEDDRMDLSSNHYTCKPVWKFLDFGWFMALESIGED</sequence>
<dbReference type="GO" id="GO:0006520">
    <property type="term" value="P:amino acid metabolic process"/>
    <property type="evidence" value="ECO:0007669"/>
    <property type="project" value="TreeGrafter"/>
</dbReference>
<feature type="region of interest" description="Disordered" evidence="2">
    <location>
        <begin position="1"/>
        <end position="21"/>
    </location>
</feature>
<comment type="caution">
    <text evidence="3">The sequence shown here is derived from an EMBL/GenBank/DDBJ whole genome shotgun (WGS) entry which is preliminary data.</text>
</comment>
<dbReference type="Gene3D" id="3.20.20.70">
    <property type="entry name" value="Aldolase class I"/>
    <property type="match status" value="1"/>
</dbReference>
<dbReference type="GO" id="GO:0006457">
    <property type="term" value="P:protein folding"/>
    <property type="evidence" value="ECO:0007669"/>
    <property type="project" value="InterPro"/>
</dbReference>
<dbReference type="PANTHER" id="PTHR31829:SF2">
    <property type="entry name" value="PYRIDOXAL 5'-PHOSPHATE SYNTHASE-LIKE SUBUNIT PDX1.2"/>
    <property type="match status" value="1"/>
</dbReference>
<dbReference type="EMBL" id="JAEACU010000009">
    <property type="protein sequence ID" value="KAH7518868.1"/>
    <property type="molecule type" value="Genomic_DNA"/>
</dbReference>
<dbReference type="GO" id="GO:0008615">
    <property type="term" value="P:pyridoxine biosynthetic process"/>
    <property type="evidence" value="ECO:0007669"/>
    <property type="project" value="TreeGrafter"/>
</dbReference>
<evidence type="ECO:0000313" key="4">
    <source>
        <dbReference type="Proteomes" id="UP000813462"/>
    </source>
</evidence>
<dbReference type="PROSITE" id="PS51129">
    <property type="entry name" value="PDXS_SNZ_2"/>
    <property type="match status" value="1"/>
</dbReference>
<dbReference type="InterPro" id="IPR013785">
    <property type="entry name" value="Aldolase_TIM"/>
</dbReference>
<dbReference type="GO" id="GO:0016843">
    <property type="term" value="F:amine-lyase activity"/>
    <property type="evidence" value="ECO:0007669"/>
    <property type="project" value="TreeGrafter"/>
</dbReference>
<dbReference type="InterPro" id="IPR001852">
    <property type="entry name" value="PdxS/SNZ"/>
</dbReference>
<protein>
    <submittedName>
        <fullName evidence="3">Uncharacterized protein</fullName>
    </submittedName>
</protein>
<dbReference type="SUPFAM" id="SSF49493">
    <property type="entry name" value="HSP40/DnaJ peptide-binding domain"/>
    <property type="match status" value="1"/>
</dbReference>
<dbReference type="Proteomes" id="UP000813462">
    <property type="component" value="Unassembled WGS sequence"/>
</dbReference>
<dbReference type="Gene3D" id="2.60.260.20">
    <property type="entry name" value="Urease metallochaperone UreE, N-terminal domain"/>
    <property type="match status" value="1"/>
</dbReference>
<proteinExistence type="inferred from homology"/>
<name>A0A978UVG8_ZIZJJ</name>
<dbReference type="GO" id="GO:0051082">
    <property type="term" value="F:unfolded protein binding"/>
    <property type="evidence" value="ECO:0007669"/>
    <property type="project" value="InterPro"/>
</dbReference>
<comment type="similarity">
    <text evidence="1">Belongs to the PdxS/SNZ family.</text>
</comment>
<dbReference type="InterPro" id="IPR008971">
    <property type="entry name" value="HSP40/DnaJ_pept-bd"/>
</dbReference>
<accession>A0A978UVG8</accession>
<dbReference type="GO" id="GO:0042823">
    <property type="term" value="P:pyridoxal phosphate biosynthetic process"/>
    <property type="evidence" value="ECO:0007669"/>
    <property type="project" value="InterPro"/>
</dbReference>